<organism evidence="2 3">
    <name type="scientific">Kribbella voronezhensis</name>
    <dbReference type="NCBI Taxonomy" id="2512212"/>
    <lineage>
        <taxon>Bacteria</taxon>
        <taxon>Bacillati</taxon>
        <taxon>Actinomycetota</taxon>
        <taxon>Actinomycetes</taxon>
        <taxon>Propionibacteriales</taxon>
        <taxon>Kribbellaceae</taxon>
        <taxon>Kribbella</taxon>
    </lineage>
</organism>
<evidence type="ECO:0000256" key="1">
    <source>
        <dbReference type="SAM" id="Phobius"/>
    </source>
</evidence>
<keyword evidence="1" id="KW-0472">Membrane</keyword>
<proteinExistence type="predicted"/>
<dbReference type="Proteomes" id="UP000295151">
    <property type="component" value="Unassembled WGS sequence"/>
</dbReference>
<dbReference type="OrthoDB" id="3813920at2"/>
<sequence>MKDLQELGAELHRLADDDPLDPIDSAALLERGRRGRKRRRAASIGGVVAGVAVIAAAAAYLPDLGTTSGRPGVAGTSPSPTLEKTKIVKVQKDYQRNVDASGRTVDNPKFDQAALLEACAAKLNDRAHRDPAKASRPSAVDLTGWRVMARSIQPKIGTALVAVSPSNKQVAYCDLYVSTVPSGLGASSYTRVGTVTAAPGKMDPNLMGQGSTCAAGTPCKGMMFLDGSRLPVRAVRLEIDAKNGHKISVPVNDGYFALIWAAGPNALFPAAYRAYDAAGKALPQDQPALGPTRIP</sequence>
<protein>
    <submittedName>
        <fullName evidence="2">Uncharacterized protein</fullName>
    </submittedName>
</protein>
<keyword evidence="3" id="KW-1185">Reference proteome</keyword>
<dbReference type="EMBL" id="SOCE01000001">
    <property type="protein sequence ID" value="TDU90325.1"/>
    <property type="molecule type" value="Genomic_DNA"/>
</dbReference>
<accession>A0A4R7TDZ1</accession>
<gene>
    <name evidence="2" type="ORF">EV138_3911</name>
</gene>
<keyword evidence="1" id="KW-0812">Transmembrane</keyword>
<dbReference type="AlphaFoldDB" id="A0A4R7TDZ1"/>
<name>A0A4R7TDZ1_9ACTN</name>
<evidence type="ECO:0000313" key="3">
    <source>
        <dbReference type="Proteomes" id="UP000295151"/>
    </source>
</evidence>
<feature type="transmembrane region" description="Helical" evidence="1">
    <location>
        <begin position="41"/>
        <end position="61"/>
    </location>
</feature>
<comment type="caution">
    <text evidence="2">The sequence shown here is derived from an EMBL/GenBank/DDBJ whole genome shotgun (WGS) entry which is preliminary data.</text>
</comment>
<reference evidence="2 3" key="1">
    <citation type="submission" date="2019-03" db="EMBL/GenBank/DDBJ databases">
        <title>Genomic Encyclopedia of Type Strains, Phase III (KMG-III): the genomes of soil and plant-associated and newly described type strains.</title>
        <authorList>
            <person name="Whitman W."/>
        </authorList>
    </citation>
    <scope>NUCLEOTIDE SEQUENCE [LARGE SCALE GENOMIC DNA]</scope>
    <source>
        <strain evidence="2 3">VKM Ac-2575</strain>
    </source>
</reference>
<dbReference type="RefSeq" id="WP_133980249.1">
    <property type="nucleotide sequence ID" value="NZ_SOCE01000001.1"/>
</dbReference>
<keyword evidence="1" id="KW-1133">Transmembrane helix</keyword>
<evidence type="ECO:0000313" key="2">
    <source>
        <dbReference type="EMBL" id="TDU90325.1"/>
    </source>
</evidence>